<keyword evidence="3" id="KW-1185">Reference proteome</keyword>
<evidence type="ECO:0000313" key="2">
    <source>
        <dbReference type="EMBL" id="GFN92978.1"/>
    </source>
</evidence>
<reference evidence="2 3" key="1">
    <citation type="journal article" date="2021" name="Elife">
        <title>Chloroplast acquisition without the gene transfer in kleptoplastic sea slugs, Plakobranchus ocellatus.</title>
        <authorList>
            <person name="Maeda T."/>
            <person name="Takahashi S."/>
            <person name="Yoshida T."/>
            <person name="Shimamura S."/>
            <person name="Takaki Y."/>
            <person name="Nagai Y."/>
            <person name="Toyoda A."/>
            <person name="Suzuki Y."/>
            <person name="Arimoto A."/>
            <person name="Ishii H."/>
            <person name="Satoh N."/>
            <person name="Nishiyama T."/>
            <person name="Hasebe M."/>
            <person name="Maruyama T."/>
            <person name="Minagawa J."/>
            <person name="Obokata J."/>
            <person name="Shigenobu S."/>
        </authorList>
    </citation>
    <scope>NUCLEOTIDE SEQUENCE [LARGE SCALE GENOMIC DNA]</scope>
</reference>
<comment type="caution">
    <text evidence="2">The sequence shown here is derived from an EMBL/GenBank/DDBJ whole genome shotgun (WGS) entry which is preliminary data.</text>
</comment>
<sequence length="84" mass="9035">MGPLVARRIAHSASDLQGPDCLGFEPRHRLYTKPNPVLRSEGFGGTVARQSTLRSAGTLLSRVRATPPAPWLDGGPESLRSHCC</sequence>
<dbReference type="EMBL" id="BLXT01002302">
    <property type="protein sequence ID" value="GFN92978.1"/>
    <property type="molecule type" value="Genomic_DNA"/>
</dbReference>
<evidence type="ECO:0000313" key="3">
    <source>
        <dbReference type="Proteomes" id="UP000735302"/>
    </source>
</evidence>
<dbReference type="Proteomes" id="UP000735302">
    <property type="component" value="Unassembled WGS sequence"/>
</dbReference>
<name>A0AAV3ZGF4_9GAST</name>
<gene>
    <name evidence="2" type="ORF">PoB_001948400</name>
</gene>
<feature type="region of interest" description="Disordered" evidence="1">
    <location>
        <begin position="65"/>
        <end position="84"/>
    </location>
</feature>
<organism evidence="2 3">
    <name type="scientific">Plakobranchus ocellatus</name>
    <dbReference type="NCBI Taxonomy" id="259542"/>
    <lineage>
        <taxon>Eukaryota</taxon>
        <taxon>Metazoa</taxon>
        <taxon>Spiralia</taxon>
        <taxon>Lophotrochozoa</taxon>
        <taxon>Mollusca</taxon>
        <taxon>Gastropoda</taxon>
        <taxon>Heterobranchia</taxon>
        <taxon>Euthyneura</taxon>
        <taxon>Panpulmonata</taxon>
        <taxon>Sacoglossa</taxon>
        <taxon>Placobranchoidea</taxon>
        <taxon>Plakobranchidae</taxon>
        <taxon>Plakobranchus</taxon>
    </lineage>
</organism>
<evidence type="ECO:0000256" key="1">
    <source>
        <dbReference type="SAM" id="MobiDB-lite"/>
    </source>
</evidence>
<accession>A0AAV3ZGF4</accession>
<protein>
    <submittedName>
        <fullName evidence="2">Uncharacterized protein</fullName>
    </submittedName>
</protein>
<proteinExistence type="predicted"/>
<dbReference type="AlphaFoldDB" id="A0AAV3ZGF4"/>